<dbReference type="Pfam" id="PF02082">
    <property type="entry name" value="Rrf2"/>
    <property type="match status" value="1"/>
</dbReference>
<dbReference type="AlphaFoldDB" id="A0A317ZFC2"/>
<evidence type="ECO:0000313" key="1">
    <source>
        <dbReference type="EMBL" id="PXA03562.1"/>
    </source>
</evidence>
<dbReference type="PROSITE" id="PS51197">
    <property type="entry name" value="HTH_RRF2_2"/>
    <property type="match status" value="1"/>
</dbReference>
<proteinExistence type="predicted"/>
<dbReference type="PANTHER" id="PTHR33221:SF13">
    <property type="entry name" value="TRANSCRIPTIONAL REGULATOR-RELATED"/>
    <property type="match status" value="1"/>
</dbReference>
<sequence length="143" mass="16022">MLSLSQGVGYAVKALAYVDDERGSGQFVRDIAEQAEVPPSYLAKIFKRLVDSEVLVSKRGWAGGTRLARSPESITLLEIAEAVDGKDWNSRCLLGQEICSDERACPTHDFWKVERKAIAEKLKRITLAECIDFERERALKKHA</sequence>
<name>A0A317ZFC2_9BACT</name>
<evidence type="ECO:0000313" key="2">
    <source>
        <dbReference type="Proteomes" id="UP000247099"/>
    </source>
</evidence>
<dbReference type="InterPro" id="IPR000944">
    <property type="entry name" value="Tscrpt_reg_Rrf2"/>
</dbReference>
<dbReference type="NCBIfam" id="TIGR00738">
    <property type="entry name" value="rrf2_super"/>
    <property type="match status" value="1"/>
</dbReference>
<organism evidence="1 2">
    <name type="scientific">Coraliomargarita sinensis</name>
    <dbReference type="NCBI Taxonomy" id="2174842"/>
    <lineage>
        <taxon>Bacteria</taxon>
        <taxon>Pseudomonadati</taxon>
        <taxon>Verrucomicrobiota</taxon>
        <taxon>Opitutia</taxon>
        <taxon>Puniceicoccales</taxon>
        <taxon>Coraliomargaritaceae</taxon>
        <taxon>Coraliomargarita</taxon>
    </lineage>
</organism>
<dbReference type="SUPFAM" id="SSF46785">
    <property type="entry name" value="Winged helix' DNA-binding domain"/>
    <property type="match status" value="1"/>
</dbReference>
<accession>A0A317ZFC2</accession>
<protein>
    <submittedName>
        <fullName evidence="1">Rrf2 family transcriptional regulator</fullName>
    </submittedName>
</protein>
<dbReference type="EMBL" id="QHJQ01000008">
    <property type="protein sequence ID" value="PXA03562.1"/>
    <property type="molecule type" value="Genomic_DNA"/>
</dbReference>
<dbReference type="InParanoid" id="A0A317ZFC2"/>
<dbReference type="GO" id="GO:0005829">
    <property type="term" value="C:cytosol"/>
    <property type="evidence" value="ECO:0007669"/>
    <property type="project" value="TreeGrafter"/>
</dbReference>
<dbReference type="Proteomes" id="UP000247099">
    <property type="component" value="Unassembled WGS sequence"/>
</dbReference>
<reference evidence="1 2" key="1">
    <citation type="submission" date="2018-05" db="EMBL/GenBank/DDBJ databases">
        <title>Coraliomargarita sinensis sp. nov., isolated from a marine solar saltern.</title>
        <authorList>
            <person name="Zhou L.Y."/>
        </authorList>
    </citation>
    <scope>NUCLEOTIDE SEQUENCE [LARGE SCALE GENOMIC DNA]</scope>
    <source>
        <strain evidence="1 2">WN38</strain>
    </source>
</reference>
<dbReference type="PANTHER" id="PTHR33221">
    <property type="entry name" value="WINGED HELIX-TURN-HELIX TRANSCRIPTIONAL REGULATOR, RRF2 FAMILY"/>
    <property type="match status" value="1"/>
</dbReference>
<comment type="caution">
    <text evidence="1">The sequence shown here is derived from an EMBL/GenBank/DDBJ whole genome shotgun (WGS) entry which is preliminary data.</text>
</comment>
<dbReference type="InterPro" id="IPR036388">
    <property type="entry name" value="WH-like_DNA-bd_sf"/>
</dbReference>
<dbReference type="GO" id="GO:0003700">
    <property type="term" value="F:DNA-binding transcription factor activity"/>
    <property type="evidence" value="ECO:0007669"/>
    <property type="project" value="TreeGrafter"/>
</dbReference>
<gene>
    <name evidence="1" type="ORF">DDZ13_11310</name>
</gene>
<dbReference type="Gene3D" id="1.10.10.10">
    <property type="entry name" value="Winged helix-like DNA-binding domain superfamily/Winged helix DNA-binding domain"/>
    <property type="match status" value="1"/>
</dbReference>
<dbReference type="InterPro" id="IPR036390">
    <property type="entry name" value="WH_DNA-bd_sf"/>
</dbReference>
<keyword evidence="2" id="KW-1185">Reference proteome</keyword>
<dbReference type="RefSeq" id="WP_110131562.1">
    <property type="nucleotide sequence ID" value="NZ_QHJQ01000008.1"/>
</dbReference>